<reference evidence="2" key="2">
    <citation type="submission" date="2018-03" db="EMBL/GenBank/DDBJ databases">
        <title>The Triticum urartu genome reveals the dynamic nature of wheat genome evolution.</title>
        <authorList>
            <person name="Ling H."/>
            <person name="Ma B."/>
            <person name="Shi X."/>
            <person name="Liu H."/>
            <person name="Dong L."/>
            <person name="Sun H."/>
            <person name="Cao Y."/>
            <person name="Gao Q."/>
            <person name="Zheng S."/>
            <person name="Li Y."/>
            <person name="Yu Y."/>
            <person name="Du H."/>
            <person name="Qi M."/>
            <person name="Li Y."/>
            <person name="Yu H."/>
            <person name="Cui Y."/>
            <person name="Wang N."/>
            <person name="Chen C."/>
            <person name="Wu H."/>
            <person name="Zhao Y."/>
            <person name="Zhang J."/>
            <person name="Li Y."/>
            <person name="Zhou W."/>
            <person name="Zhang B."/>
            <person name="Hu W."/>
            <person name="Eijk M."/>
            <person name="Tang J."/>
            <person name="Witsenboer H."/>
            <person name="Zhao S."/>
            <person name="Li Z."/>
            <person name="Zhang A."/>
            <person name="Wang D."/>
            <person name="Liang C."/>
        </authorList>
    </citation>
    <scope>NUCLEOTIDE SEQUENCE [LARGE SCALE GENOMIC DNA]</scope>
    <source>
        <strain evidence="2">cv. G1812</strain>
    </source>
</reference>
<name>A0A8R7QW04_TRIUA</name>
<evidence type="ECO:0000313" key="3">
    <source>
        <dbReference type="Proteomes" id="UP000015106"/>
    </source>
</evidence>
<organism evidence="2 3">
    <name type="scientific">Triticum urartu</name>
    <name type="common">Red wild einkorn</name>
    <name type="synonym">Crithodium urartu</name>
    <dbReference type="NCBI Taxonomy" id="4572"/>
    <lineage>
        <taxon>Eukaryota</taxon>
        <taxon>Viridiplantae</taxon>
        <taxon>Streptophyta</taxon>
        <taxon>Embryophyta</taxon>
        <taxon>Tracheophyta</taxon>
        <taxon>Spermatophyta</taxon>
        <taxon>Magnoliopsida</taxon>
        <taxon>Liliopsida</taxon>
        <taxon>Poales</taxon>
        <taxon>Poaceae</taxon>
        <taxon>BOP clade</taxon>
        <taxon>Pooideae</taxon>
        <taxon>Triticodae</taxon>
        <taxon>Triticeae</taxon>
        <taxon>Triticinae</taxon>
        <taxon>Triticum</taxon>
    </lineage>
</organism>
<accession>A0A8R7QW04</accession>
<keyword evidence="1" id="KW-0812">Transmembrane</keyword>
<proteinExistence type="predicted"/>
<evidence type="ECO:0000313" key="2">
    <source>
        <dbReference type="EnsemblPlants" id="TuG1812G0700000901.01.T01.cds458309"/>
    </source>
</evidence>
<sequence>MKDMSYIQLLTFSLWCMYLLFIAFEGEDNKIKRALGREGSSMQRQVKCTDLDDKRPVHLTRVREPWDNTG</sequence>
<dbReference type="Gramene" id="TuG1812G0700000901.01.T01">
    <property type="protein sequence ID" value="TuG1812G0700000901.01.T01.cds458309"/>
    <property type="gene ID" value="TuG1812G0700000901.01"/>
</dbReference>
<evidence type="ECO:0000256" key="1">
    <source>
        <dbReference type="SAM" id="Phobius"/>
    </source>
</evidence>
<keyword evidence="1" id="KW-0472">Membrane</keyword>
<protein>
    <submittedName>
        <fullName evidence="2">Uncharacterized protein</fullName>
    </submittedName>
</protein>
<keyword evidence="1" id="KW-1133">Transmembrane helix</keyword>
<reference evidence="2" key="3">
    <citation type="submission" date="2022-06" db="UniProtKB">
        <authorList>
            <consortium name="EnsemblPlants"/>
        </authorList>
    </citation>
    <scope>IDENTIFICATION</scope>
</reference>
<dbReference type="EnsemblPlants" id="TuG1812G0700000901.01.T01">
    <property type="protein sequence ID" value="TuG1812G0700000901.01.T01.cds458309"/>
    <property type="gene ID" value="TuG1812G0700000901.01"/>
</dbReference>
<feature type="transmembrane region" description="Helical" evidence="1">
    <location>
        <begin position="6"/>
        <end position="24"/>
    </location>
</feature>
<keyword evidence="3" id="KW-1185">Reference proteome</keyword>
<reference evidence="3" key="1">
    <citation type="journal article" date="2013" name="Nature">
        <title>Draft genome of the wheat A-genome progenitor Triticum urartu.</title>
        <authorList>
            <person name="Ling H.Q."/>
            <person name="Zhao S."/>
            <person name="Liu D."/>
            <person name="Wang J."/>
            <person name="Sun H."/>
            <person name="Zhang C."/>
            <person name="Fan H."/>
            <person name="Li D."/>
            <person name="Dong L."/>
            <person name="Tao Y."/>
            <person name="Gao C."/>
            <person name="Wu H."/>
            <person name="Li Y."/>
            <person name="Cui Y."/>
            <person name="Guo X."/>
            <person name="Zheng S."/>
            <person name="Wang B."/>
            <person name="Yu K."/>
            <person name="Liang Q."/>
            <person name="Yang W."/>
            <person name="Lou X."/>
            <person name="Chen J."/>
            <person name="Feng M."/>
            <person name="Jian J."/>
            <person name="Zhang X."/>
            <person name="Luo G."/>
            <person name="Jiang Y."/>
            <person name="Liu J."/>
            <person name="Wang Z."/>
            <person name="Sha Y."/>
            <person name="Zhang B."/>
            <person name="Wu H."/>
            <person name="Tang D."/>
            <person name="Shen Q."/>
            <person name="Xue P."/>
            <person name="Zou S."/>
            <person name="Wang X."/>
            <person name="Liu X."/>
            <person name="Wang F."/>
            <person name="Yang Y."/>
            <person name="An X."/>
            <person name="Dong Z."/>
            <person name="Zhang K."/>
            <person name="Zhang X."/>
            <person name="Luo M.C."/>
            <person name="Dvorak J."/>
            <person name="Tong Y."/>
            <person name="Wang J."/>
            <person name="Yang H."/>
            <person name="Li Z."/>
            <person name="Wang D."/>
            <person name="Zhang A."/>
            <person name="Wang J."/>
        </authorList>
    </citation>
    <scope>NUCLEOTIDE SEQUENCE</scope>
    <source>
        <strain evidence="3">cv. G1812</strain>
    </source>
</reference>
<dbReference type="AlphaFoldDB" id="A0A8R7QW04"/>
<dbReference type="Proteomes" id="UP000015106">
    <property type="component" value="Chromosome 7"/>
</dbReference>